<name>A0A8S1LG26_9CILI</name>
<reference evidence="2" key="1">
    <citation type="submission" date="2021-01" db="EMBL/GenBank/DDBJ databases">
        <authorList>
            <consortium name="Genoscope - CEA"/>
            <person name="William W."/>
        </authorList>
    </citation>
    <scope>NUCLEOTIDE SEQUENCE</scope>
</reference>
<gene>
    <name evidence="2" type="ORF">PSON_ATCC_30995.1.T0220032</name>
</gene>
<feature type="coiled-coil region" evidence="1">
    <location>
        <begin position="204"/>
        <end position="238"/>
    </location>
</feature>
<dbReference type="OrthoDB" id="298973at2759"/>
<accession>A0A8S1LG26</accession>
<dbReference type="EMBL" id="CAJJDN010000022">
    <property type="protein sequence ID" value="CAD8066690.1"/>
    <property type="molecule type" value="Genomic_DNA"/>
</dbReference>
<proteinExistence type="predicted"/>
<sequence>MIDRSKATKLQILKNLQQKFQKIDPNFKIKNFIGEKTNLVGQQIKKWEKQSRERTVKEQKVMKVIKTLRHPLILESYMEKSIFMEATQPETSFDLQPPKQTSQSPQNEDTFEYLIKKSIKKPLSPLKKLFEKYSELVQDQFQNSSEEMKKLIEQHSSSEKVLDPFKQKTINFEYFTPRQFSVTKKYKQNTPSFKQEGNSFNRKRDQLLQKNNNNLQKLDELQTDLDKFRKHLKEIKKSNQQSFHQRQFFKGKLDFLL</sequence>
<evidence type="ECO:0000313" key="3">
    <source>
        <dbReference type="Proteomes" id="UP000692954"/>
    </source>
</evidence>
<dbReference type="AlphaFoldDB" id="A0A8S1LG26"/>
<comment type="caution">
    <text evidence="2">The sequence shown here is derived from an EMBL/GenBank/DDBJ whole genome shotgun (WGS) entry which is preliminary data.</text>
</comment>
<keyword evidence="3" id="KW-1185">Reference proteome</keyword>
<protein>
    <submittedName>
        <fullName evidence="2">Uncharacterized protein</fullName>
    </submittedName>
</protein>
<evidence type="ECO:0000313" key="2">
    <source>
        <dbReference type="EMBL" id="CAD8066690.1"/>
    </source>
</evidence>
<keyword evidence="1" id="KW-0175">Coiled coil</keyword>
<dbReference type="Proteomes" id="UP000692954">
    <property type="component" value="Unassembled WGS sequence"/>
</dbReference>
<organism evidence="2 3">
    <name type="scientific">Paramecium sonneborni</name>
    <dbReference type="NCBI Taxonomy" id="65129"/>
    <lineage>
        <taxon>Eukaryota</taxon>
        <taxon>Sar</taxon>
        <taxon>Alveolata</taxon>
        <taxon>Ciliophora</taxon>
        <taxon>Intramacronucleata</taxon>
        <taxon>Oligohymenophorea</taxon>
        <taxon>Peniculida</taxon>
        <taxon>Parameciidae</taxon>
        <taxon>Paramecium</taxon>
    </lineage>
</organism>
<evidence type="ECO:0000256" key="1">
    <source>
        <dbReference type="SAM" id="Coils"/>
    </source>
</evidence>